<proteinExistence type="inferred from homology"/>
<evidence type="ECO:0000313" key="3">
    <source>
        <dbReference type="EMBL" id="KDQ61380.1"/>
    </source>
</evidence>
<feature type="domain" description="Peptidase A1" evidence="2">
    <location>
        <begin position="67"/>
        <end position="185"/>
    </location>
</feature>
<keyword evidence="4" id="KW-1185">Reference proteome</keyword>
<dbReference type="OrthoDB" id="771136at2759"/>
<evidence type="ECO:0000313" key="4">
    <source>
        <dbReference type="Proteomes" id="UP000027265"/>
    </source>
</evidence>
<dbReference type="InterPro" id="IPR033121">
    <property type="entry name" value="PEPTIDASE_A1"/>
</dbReference>
<protein>
    <recommendedName>
        <fullName evidence="2">Peptidase A1 domain-containing protein</fullName>
    </recommendedName>
</protein>
<dbReference type="PANTHER" id="PTHR47966">
    <property type="entry name" value="BETA-SITE APP-CLEAVING ENZYME, ISOFORM A-RELATED"/>
    <property type="match status" value="1"/>
</dbReference>
<dbReference type="Pfam" id="PF00026">
    <property type="entry name" value="Asp"/>
    <property type="match status" value="1"/>
</dbReference>
<accession>A0A067Q5G0</accession>
<reference evidence="4" key="1">
    <citation type="journal article" date="2014" name="Proc. Natl. Acad. Sci. U.S.A.">
        <title>Extensive sampling of basidiomycete genomes demonstrates inadequacy of the white-rot/brown-rot paradigm for wood decay fungi.</title>
        <authorList>
            <person name="Riley R."/>
            <person name="Salamov A.A."/>
            <person name="Brown D.W."/>
            <person name="Nagy L.G."/>
            <person name="Floudas D."/>
            <person name="Held B.W."/>
            <person name="Levasseur A."/>
            <person name="Lombard V."/>
            <person name="Morin E."/>
            <person name="Otillar R."/>
            <person name="Lindquist E.A."/>
            <person name="Sun H."/>
            <person name="LaButti K.M."/>
            <person name="Schmutz J."/>
            <person name="Jabbour D."/>
            <person name="Luo H."/>
            <person name="Baker S.E."/>
            <person name="Pisabarro A.G."/>
            <person name="Walton J.D."/>
            <person name="Blanchette R.A."/>
            <person name="Henrissat B."/>
            <person name="Martin F."/>
            <person name="Cullen D."/>
            <person name="Hibbett D.S."/>
            <person name="Grigoriev I.V."/>
        </authorList>
    </citation>
    <scope>NUCLEOTIDE SEQUENCE [LARGE SCALE GENOMIC DNA]</scope>
    <source>
        <strain evidence="4">MUCL 33604</strain>
    </source>
</reference>
<evidence type="ECO:0000256" key="1">
    <source>
        <dbReference type="ARBA" id="ARBA00007447"/>
    </source>
</evidence>
<dbReference type="PANTHER" id="PTHR47966:SF51">
    <property type="entry name" value="BETA-SITE APP-CLEAVING ENZYME, ISOFORM A-RELATED"/>
    <property type="match status" value="1"/>
</dbReference>
<organism evidence="3 4">
    <name type="scientific">Jaapia argillacea MUCL 33604</name>
    <dbReference type="NCBI Taxonomy" id="933084"/>
    <lineage>
        <taxon>Eukaryota</taxon>
        <taxon>Fungi</taxon>
        <taxon>Dikarya</taxon>
        <taxon>Basidiomycota</taxon>
        <taxon>Agaricomycotina</taxon>
        <taxon>Agaricomycetes</taxon>
        <taxon>Agaricomycetidae</taxon>
        <taxon>Jaapiales</taxon>
        <taxon>Jaapiaceae</taxon>
        <taxon>Jaapia</taxon>
    </lineage>
</organism>
<dbReference type="SUPFAM" id="SSF50630">
    <property type="entry name" value="Acid proteases"/>
    <property type="match status" value="1"/>
</dbReference>
<dbReference type="HOGENOM" id="CLU_763044_0_0_1"/>
<dbReference type="GO" id="GO:0006508">
    <property type="term" value="P:proteolysis"/>
    <property type="evidence" value="ECO:0007669"/>
    <property type="project" value="InterPro"/>
</dbReference>
<dbReference type="GO" id="GO:0004190">
    <property type="term" value="F:aspartic-type endopeptidase activity"/>
    <property type="evidence" value="ECO:0007669"/>
    <property type="project" value="InterPro"/>
</dbReference>
<dbReference type="InterPro" id="IPR021109">
    <property type="entry name" value="Peptidase_aspartic_dom_sf"/>
</dbReference>
<dbReference type="Gene3D" id="2.40.70.10">
    <property type="entry name" value="Acid Proteases"/>
    <property type="match status" value="2"/>
</dbReference>
<dbReference type="Proteomes" id="UP000027265">
    <property type="component" value="Unassembled WGS sequence"/>
</dbReference>
<dbReference type="AlphaFoldDB" id="A0A067Q5G0"/>
<gene>
    <name evidence="3" type="ORF">JAAARDRAFT_45063</name>
</gene>
<dbReference type="InParanoid" id="A0A067Q5G0"/>
<comment type="similarity">
    <text evidence="1">Belongs to the peptidase A1 family.</text>
</comment>
<dbReference type="EMBL" id="KL197712">
    <property type="protein sequence ID" value="KDQ61380.1"/>
    <property type="molecule type" value="Genomic_DNA"/>
</dbReference>
<evidence type="ECO:0000259" key="2">
    <source>
        <dbReference type="Pfam" id="PF00026"/>
    </source>
</evidence>
<dbReference type="InterPro" id="IPR001461">
    <property type="entry name" value="Aspartic_peptidase_A1"/>
</dbReference>
<dbReference type="PRINTS" id="PR00792">
    <property type="entry name" value="PEPSIN"/>
</dbReference>
<name>A0A067Q5G0_9AGAM</name>
<sequence length="363" mass="39732">MFGIRGQPARSVASAITPIHQLCGAIYITPNLPLANRARPPGDHLLNLASGNRQGNMSIDNLQNTIYGTSITLGGVDMIVVIDSGSSDLWVYPPSKLQLINRTSIHGNLSCGEGTVQVSIKGTVQVSIKGTVQVSINFAKLKNRSCTVPSQAFINVQNHTEADGLFEQGIYGVLGLAFDNSSTAYVLLKQAYGSNDTRSDAPHQHFPTKRLYCQLHNDLASTPEGEFTISEYIPRFSNIFNAPKLSRGVWIVPCLNTTDLEFTLGGDAFFIHPVDITNLTTIELPNGSSVTFCFNTCQPFTLDPKGFLGFDMILGDAFLRNVCALFDYGDYNNSDGFSNRSTSTSLNRELISLYIKLRVFERI</sequence>